<keyword evidence="1" id="KW-0812">Transmembrane</keyword>
<feature type="transmembrane region" description="Helical" evidence="1">
    <location>
        <begin position="26"/>
        <end position="47"/>
    </location>
</feature>
<sequence>MWSNIFISWLLVSVIISVIILKSFNFFWFLVYFEGLVLCLIVNVGTISWGGVILVFLSIFCVEAAIGISLLVNYSSNNCWGSSIFI</sequence>
<keyword evidence="1" id="KW-1133">Transmembrane helix</keyword>
<evidence type="ECO:0000313" key="2">
    <source>
        <dbReference type="EMBL" id="QNA49641.1"/>
    </source>
</evidence>
<name>A0A7G5XUK6_9PLAT</name>
<proteinExistence type="predicted"/>
<geneLocation type="mitochondrion" evidence="2"/>
<accession>A0A7G5XUK6</accession>
<organism evidence="2">
    <name type="scientific">Syndesmis kurakaikina</name>
    <dbReference type="NCBI Taxonomy" id="2711315"/>
    <lineage>
        <taxon>Eukaryota</taxon>
        <taxon>Metazoa</taxon>
        <taxon>Spiralia</taxon>
        <taxon>Lophotrochozoa</taxon>
        <taxon>Platyhelminthes</taxon>
        <taxon>Rhabditophora</taxon>
        <taxon>Rhabdocoela</taxon>
        <taxon>Dalyellioida</taxon>
        <taxon>Umagillidae</taxon>
        <taxon>Syndesmis</taxon>
    </lineage>
</organism>
<feature type="transmembrane region" description="Helical" evidence="1">
    <location>
        <begin position="53"/>
        <end position="74"/>
    </location>
</feature>
<dbReference type="AlphaFoldDB" id="A0A7G5XUK6"/>
<evidence type="ECO:0000256" key="1">
    <source>
        <dbReference type="SAM" id="Phobius"/>
    </source>
</evidence>
<keyword evidence="1" id="KW-0472">Membrane</keyword>
<feature type="transmembrane region" description="Helical" evidence="1">
    <location>
        <begin position="6"/>
        <end position="21"/>
    </location>
</feature>
<gene>
    <name evidence="2" type="primary">nad4L</name>
</gene>
<dbReference type="EMBL" id="MT063057">
    <property type="protein sequence ID" value="QNA49641.1"/>
    <property type="molecule type" value="Genomic_DNA"/>
</dbReference>
<protein>
    <submittedName>
        <fullName evidence="2">NADH dehydrogenase subunit 4L</fullName>
    </submittedName>
</protein>
<reference evidence="2" key="1">
    <citation type="journal article" date="2020" name="Int. J. Biol. Macromol.">
        <title>The first mitochondrial genomes of endosymbiotic rhabdocoels illustrate evolutionary relaxation of atp8 and genome plasticity in flatworms.</title>
        <authorList>
            <person name="Monnens M."/>
            <person name="Thijs S."/>
            <person name="Briscoe A.G."/>
            <person name="Clark M."/>
            <person name="Frost E.J."/>
            <person name="Littlewood D.T.J."/>
            <person name="Sewell M."/>
            <person name="Smeets K."/>
            <person name="Artois T."/>
            <person name="Vanhove M.P.M."/>
        </authorList>
    </citation>
    <scope>NUCLEOTIDE SEQUENCE</scope>
    <source>
        <strain evidence="2">S4</strain>
    </source>
</reference>
<keyword evidence="2" id="KW-0496">Mitochondrion</keyword>